<feature type="compositionally biased region" description="Basic and acidic residues" evidence="1">
    <location>
        <begin position="116"/>
        <end position="138"/>
    </location>
</feature>
<evidence type="ECO:0000313" key="4">
    <source>
        <dbReference type="Proteomes" id="UP001299596"/>
    </source>
</evidence>
<dbReference type="Proteomes" id="UP001299596">
    <property type="component" value="Unassembled WGS sequence"/>
</dbReference>
<feature type="transmembrane region" description="Helical" evidence="2">
    <location>
        <begin position="38"/>
        <end position="61"/>
    </location>
</feature>
<evidence type="ECO:0000313" key="3">
    <source>
        <dbReference type="EMBL" id="MEB3023004.1"/>
    </source>
</evidence>
<protein>
    <recommendedName>
        <fullName evidence="5">Transmembrane protein</fullName>
    </recommendedName>
</protein>
<feature type="region of interest" description="Disordered" evidence="1">
    <location>
        <begin position="106"/>
        <end position="138"/>
    </location>
</feature>
<keyword evidence="2" id="KW-0472">Membrane</keyword>
<reference evidence="3 4" key="1">
    <citation type="submission" date="2023-12" db="EMBL/GenBank/DDBJ databases">
        <title>Description of new species of Mycobacterium terrae complex isolated from sewage at the Sao Paulo Zoological Park Foundation in Brazil.</title>
        <authorList>
            <person name="Romagnoli C.L."/>
            <person name="Conceicao E.C."/>
            <person name="Machado E."/>
            <person name="Barreto L.B.P.F."/>
            <person name="Sharma A."/>
            <person name="Silva N.M."/>
            <person name="Marques L.E."/>
            <person name="Juliana M.A."/>
            <person name="Lourenco M.C.S."/>
            <person name="Digiampietri L.A."/>
            <person name="Suffys P.N."/>
            <person name="Viana-Niero C."/>
        </authorList>
    </citation>
    <scope>NUCLEOTIDE SEQUENCE [LARGE SCALE GENOMIC DNA]</scope>
    <source>
        <strain evidence="3 4">MYC098</strain>
    </source>
</reference>
<keyword evidence="2" id="KW-0812">Transmembrane</keyword>
<name>A0ABU5XLD7_9MYCO</name>
<evidence type="ECO:0000256" key="2">
    <source>
        <dbReference type="SAM" id="Phobius"/>
    </source>
</evidence>
<comment type="caution">
    <text evidence="3">The sequence shown here is derived from an EMBL/GenBank/DDBJ whole genome shotgun (WGS) entry which is preliminary data.</text>
</comment>
<sequence>MMQVLYTATGFLIAGSLCCALLAAPVGAERPKLVRGSAWALWTMAGLAAAGAVCAGVVHLCGGAATRADISEAIIAIVVGAVIAATAAALLGLFGFWPALRQSRWSRAPRRHHDMARRDGRNMSKTPEPQDRNKDTTD</sequence>
<evidence type="ECO:0008006" key="5">
    <source>
        <dbReference type="Google" id="ProtNLM"/>
    </source>
</evidence>
<organism evidence="3 4">
    <name type="scientific">[Mycobacterium] crassicus</name>
    <dbReference type="NCBI Taxonomy" id="2872309"/>
    <lineage>
        <taxon>Bacteria</taxon>
        <taxon>Bacillati</taxon>
        <taxon>Actinomycetota</taxon>
        <taxon>Actinomycetes</taxon>
        <taxon>Mycobacteriales</taxon>
        <taxon>Mycobacteriaceae</taxon>
        <taxon>Mycolicibacter</taxon>
    </lineage>
</organism>
<keyword evidence="2" id="KW-1133">Transmembrane helix</keyword>
<dbReference type="EMBL" id="JAYJJR010000013">
    <property type="protein sequence ID" value="MEB3023004.1"/>
    <property type="molecule type" value="Genomic_DNA"/>
</dbReference>
<accession>A0ABU5XLD7</accession>
<keyword evidence="4" id="KW-1185">Reference proteome</keyword>
<feature type="transmembrane region" description="Helical" evidence="2">
    <location>
        <begin position="73"/>
        <end position="97"/>
    </location>
</feature>
<evidence type="ECO:0000256" key="1">
    <source>
        <dbReference type="SAM" id="MobiDB-lite"/>
    </source>
</evidence>
<gene>
    <name evidence="3" type="ORF">K6T79_18335</name>
</gene>
<dbReference type="RefSeq" id="WP_329780267.1">
    <property type="nucleotide sequence ID" value="NZ_JAYJJR010000013.1"/>
</dbReference>
<proteinExistence type="predicted"/>